<evidence type="ECO:0000256" key="7">
    <source>
        <dbReference type="PROSITE-ProRule" id="PRU01091"/>
    </source>
</evidence>
<evidence type="ECO:0000256" key="6">
    <source>
        <dbReference type="PROSITE-ProRule" id="PRU00169"/>
    </source>
</evidence>
<feature type="modified residue" description="4-aspartylphosphate" evidence="6">
    <location>
        <position position="52"/>
    </location>
</feature>
<evidence type="ECO:0000313" key="10">
    <source>
        <dbReference type="EMBL" id="MBC8532781.1"/>
    </source>
</evidence>
<dbReference type="InterPro" id="IPR001867">
    <property type="entry name" value="OmpR/PhoB-type_DNA-bd"/>
</dbReference>
<name>A0A926D7P5_9FIRM</name>
<dbReference type="InterPro" id="IPR036388">
    <property type="entry name" value="WH-like_DNA-bd_sf"/>
</dbReference>
<evidence type="ECO:0000256" key="5">
    <source>
        <dbReference type="ARBA" id="ARBA00024867"/>
    </source>
</evidence>
<keyword evidence="11" id="KW-1185">Reference proteome</keyword>
<gene>
    <name evidence="10" type="ORF">IAG03_01925</name>
</gene>
<dbReference type="RefSeq" id="WP_249318008.1">
    <property type="nucleotide sequence ID" value="NZ_JACRSN010000002.1"/>
</dbReference>
<reference evidence="10" key="1">
    <citation type="submission" date="2020-08" db="EMBL/GenBank/DDBJ databases">
        <title>Genome public.</title>
        <authorList>
            <person name="Liu C."/>
            <person name="Sun Q."/>
        </authorList>
    </citation>
    <scope>NUCLEOTIDE SEQUENCE</scope>
    <source>
        <strain evidence="10">NSJ-40</strain>
    </source>
</reference>
<dbReference type="GO" id="GO:0000976">
    <property type="term" value="F:transcription cis-regulatory region binding"/>
    <property type="evidence" value="ECO:0007669"/>
    <property type="project" value="TreeGrafter"/>
</dbReference>
<dbReference type="Pfam" id="PF00072">
    <property type="entry name" value="Response_reg"/>
    <property type="match status" value="1"/>
</dbReference>
<protein>
    <recommendedName>
        <fullName evidence="1">Stage 0 sporulation protein A homolog</fullName>
    </recommendedName>
</protein>
<evidence type="ECO:0000259" key="8">
    <source>
        <dbReference type="PROSITE" id="PS50110"/>
    </source>
</evidence>
<dbReference type="Gene3D" id="3.40.50.2300">
    <property type="match status" value="1"/>
</dbReference>
<dbReference type="SMART" id="SM00448">
    <property type="entry name" value="REC"/>
    <property type="match status" value="1"/>
</dbReference>
<feature type="domain" description="OmpR/PhoB-type" evidence="9">
    <location>
        <begin position="126"/>
        <end position="224"/>
    </location>
</feature>
<feature type="DNA-binding region" description="OmpR/PhoB-type" evidence="7">
    <location>
        <begin position="126"/>
        <end position="224"/>
    </location>
</feature>
<comment type="function">
    <text evidence="5">May play the central regulatory role in sporulation. It may be an element of the effector pathway responsible for the activation of sporulation genes in response to nutritional stress. Spo0A may act in concert with spo0H (a sigma factor) to control the expression of some genes that are critical to the sporulation process.</text>
</comment>
<sequence length="224" mass="25606">MYRILIVEDDRTIAQLLAEYLQRWGFDAEYAEDFSDVTGTFLTFQPHLVLLDISLPFYDGYYWCAEIRKRSKVPVLFLSSRTENMDIVMAMNMGGDDYIVKPFSMEVVVAKIHALLRRAYSYQGETTVLTAQGAVLELGAGVLNVGGAQIELTKNELKILRILMEHKNSVVTREEIMQNLWDSESFVDDNTLTVNINRLRKKLSKAGLHDFIATKKGVGYWIHD</sequence>
<dbReference type="Gene3D" id="6.10.250.690">
    <property type="match status" value="1"/>
</dbReference>
<dbReference type="SUPFAM" id="SSF46894">
    <property type="entry name" value="C-terminal effector domain of the bipartite response regulators"/>
    <property type="match status" value="1"/>
</dbReference>
<dbReference type="CDD" id="cd00383">
    <property type="entry name" value="trans_reg_C"/>
    <property type="match status" value="1"/>
</dbReference>
<evidence type="ECO:0000256" key="3">
    <source>
        <dbReference type="ARBA" id="ARBA00023125"/>
    </source>
</evidence>
<dbReference type="Pfam" id="PF00486">
    <property type="entry name" value="Trans_reg_C"/>
    <property type="match status" value="1"/>
</dbReference>
<evidence type="ECO:0000259" key="9">
    <source>
        <dbReference type="PROSITE" id="PS51755"/>
    </source>
</evidence>
<feature type="domain" description="Response regulatory" evidence="8">
    <location>
        <begin position="3"/>
        <end position="116"/>
    </location>
</feature>
<dbReference type="InterPro" id="IPR011006">
    <property type="entry name" value="CheY-like_superfamily"/>
</dbReference>
<dbReference type="PROSITE" id="PS50110">
    <property type="entry name" value="RESPONSE_REGULATORY"/>
    <property type="match status" value="1"/>
</dbReference>
<accession>A0A926D7P5</accession>
<dbReference type="GO" id="GO:0005829">
    <property type="term" value="C:cytosol"/>
    <property type="evidence" value="ECO:0007669"/>
    <property type="project" value="TreeGrafter"/>
</dbReference>
<evidence type="ECO:0000256" key="2">
    <source>
        <dbReference type="ARBA" id="ARBA00023015"/>
    </source>
</evidence>
<keyword evidence="3 7" id="KW-0238">DNA-binding</keyword>
<organism evidence="10 11">
    <name type="scientific">Yeguia hominis</name>
    <dbReference type="NCBI Taxonomy" id="2763662"/>
    <lineage>
        <taxon>Bacteria</taxon>
        <taxon>Bacillati</taxon>
        <taxon>Bacillota</taxon>
        <taxon>Clostridia</taxon>
        <taxon>Eubacteriales</taxon>
        <taxon>Yeguiaceae</taxon>
        <taxon>Yeguia</taxon>
    </lineage>
</organism>
<dbReference type="Proteomes" id="UP000651482">
    <property type="component" value="Unassembled WGS sequence"/>
</dbReference>
<dbReference type="Gene3D" id="1.10.10.10">
    <property type="entry name" value="Winged helix-like DNA-binding domain superfamily/Winged helix DNA-binding domain"/>
    <property type="match status" value="1"/>
</dbReference>
<keyword evidence="2" id="KW-0805">Transcription regulation</keyword>
<dbReference type="AlphaFoldDB" id="A0A926D7P5"/>
<evidence type="ECO:0000256" key="1">
    <source>
        <dbReference type="ARBA" id="ARBA00018672"/>
    </source>
</evidence>
<comment type="caution">
    <text evidence="10">The sequence shown here is derived from an EMBL/GenBank/DDBJ whole genome shotgun (WGS) entry which is preliminary data.</text>
</comment>
<dbReference type="InterPro" id="IPR039420">
    <property type="entry name" value="WalR-like"/>
</dbReference>
<evidence type="ECO:0000256" key="4">
    <source>
        <dbReference type="ARBA" id="ARBA00023163"/>
    </source>
</evidence>
<dbReference type="PANTHER" id="PTHR48111:SF43">
    <property type="entry name" value="STAGE 0 SPORULATION PROTEIN A HOMOLOG"/>
    <property type="match status" value="1"/>
</dbReference>
<dbReference type="SMART" id="SM00862">
    <property type="entry name" value="Trans_reg_C"/>
    <property type="match status" value="1"/>
</dbReference>
<dbReference type="CDD" id="cd18159">
    <property type="entry name" value="REC_OmpR_NsrR-like"/>
    <property type="match status" value="1"/>
</dbReference>
<evidence type="ECO:0000313" key="11">
    <source>
        <dbReference type="Proteomes" id="UP000651482"/>
    </source>
</evidence>
<dbReference type="PANTHER" id="PTHR48111">
    <property type="entry name" value="REGULATOR OF RPOS"/>
    <property type="match status" value="1"/>
</dbReference>
<keyword evidence="4" id="KW-0804">Transcription</keyword>
<dbReference type="GO" id="GO:0032993">
    <property type="term" value="C:protein-DNA complex"/>
    <property type="evidence" value="ECO:0007669"/>
    <property type="project" value="TreeGrafter"/>
</dbReference>
<dbReference type="InterPro" id="IPR001789">
    <property type="entry name" value="Sig_transdc_resp-reg_receiver"/>
</dbReference>
<keyword evidence="6" id="KW-0597">Phosphoprotein</keyword>
<dbReference type="InterPro" id="IPR016032">
    <property type="entry name" value="Sig_transdc_resp-reg_C-effctor"/>
</dbReference>
<dbReference type="PROSITE" id="PS51755">
    <property type="entry name" value="OMPR_PHOB"/>
    <property type="match status" value="1"/>
</dbReference>
<dbReference type="SUPFAM" id="SSF52172">
    <property type="entry name" value="CheY-like"/>
    <property type="match status" value="1"/>
</dbReference>
<proteinExistence type="predicted"/>
<dbReference type="GO" id="GO:0006355">
    <property type="term" value="P:regulation of DNA-templated transcription"/>
    <property type="evidence" value="ECO:0007669"/>
    <property type="project" value="InterPro"/>
</dbReference>
<dbReference type="GO" id="GO:0000156">
    <property type="term" value="F:phosphorelay response regulator activity"/>
    <property type="evidence" value="ECO:0007669"/>
    <property type="project" value="TreeGrafter"/>
</dbReference>
<dbReference type="EMBL" id="JACRSN010000002">
    <property type="protein sequence ID" value="MBC8532781.1"/>
    <property type="molecule type" value="Genomic_DNA"/>
</dbReference>